<reference evidence="8 9" key="1">
    <citation type="submission" date="2016-11" db="EMBL/GenBank/DDBJ databases">
        <authorList>
            <person name="Jaros S."/>
            <person name="Januszkiewicz K."/>
            <person name="Wedrychowicz H."/>
        </authorList>
    </citation>
    <scope>NUCLEOTIDE SEQUENCE [LARGE SCALE GENOMIC DNA]</scope>
    <source>
        <strain evidence="8 9">DSM 14501</strain>
    </source>
</reference>
<feature type="binding site" evidence="7">
    <location>
        <begin position="44"/>
        <end position="45"/>
    </location>
    <ligand>
        <name>substrate</name>
    </ligand>
</feature>
<comment type="pathway">
    <text evidence="7">Cell wall biogenesis; peptidoglycan biosynthesis.</text>
</comment>
<dbReference type="Proteomes" id="UP000184082">
    <property type="component" value="Unassembled WGS sequence"/>
</dbReference>
<dbReference type="GO" id="GO:0008881">
    <property type="term" value="F:glutamate racemase activity"/>
    <property type="evidence" value="ECO:0007669"/>
    <property type="project" value="UniProtKB-UniRule"/>
</dbReference>
<protein>
    <recommendedName>
        <fullName evidence="2 7">Glutamate racemase</fullName>
        <ecNumber evidence="2 7">5.1.1.3</ecNumber>
    </recommendedName>
</protein>
<dbReference type="GO" id="GO:0071555">
    <property type="term" value="P:cell wall organization"/>
    <property type="evidence" value="ECO:0007669"/>
    <property type="project" value="UniProtKB-KW"/>
</dbReference>
<evidence type="ECO:0000313" key="8">
    <source>
        <dbReference type="EMBL" id="SHK41347.1"/>
    </source>
</evidence>
<feature type="binding site" evidence="7">
    <location>
        <begin position="76"/>
        <end position="77"/>
    </location>
    <ligand>
        <name>substrate</name>
    </ligand>
</feature>
<evidence type="ECO:0000256" key="4">
    <source>
        <dbReference type="ARBA" id="ARBA00022984"/>
    </source>
</evidence>
<dbReference type="InterPro" id="IPR004391">
    <property type="entry name" value="Glu_race"/>
</dbReference>
<dbReference type="GO" id="GO:0008360">
    <property type="term" value="P:regulation of cell shape"/>
    <property type="evidence" value="ECO:0007669"/>
    <property type="project" value="UniProtKB-KW"/>
</dbReference>
<keyword evidence="9" id="KW-1185">Reference proteome</keyword>
<accession>A0A1M6S9X3</accession>
<evidence type="ECO:0000256" key="6">
    <source>
        <dbReference type="ARBA" id="ARBA00023316"/>
    </source>
</evidence>
<dbReference type="UniPathway" id="UPA00219"/>
<dbReference type="InterPro" id="IPR015942">
    <property type="entry name" value="Asp/Glu/hydantoin_racemase"/>
</dbReference>
<evidence type="ECO:0000256" key="5">
    <source>
        <dbReference type="ARBA" id="ARBA00023235"/>
    </source>
</evidence>
<dbReference type="InterPro" id="IPR018187">
    <property type="entry name" value="Asp/Glu_racemase_AS_1"/>
</dbReference>
<evidence type="ECO:0000256" key="1">
    <source>
        <dbReference type="ARBA" id="ARBA00001602"/>
    </source>
</evidence>
<dbReference type="STRING" id="1121266.SAMN02745883_01989"/>
<evidence type="ECO:0000256" key="3">
    <source>
        <dbReference type="ARBA" id="ARBA00022960"/>
    </source>
</evidence>
<dbReference type="InterPro" id="IPR001920">
    <property type="entry name" value="Asp/Glu_race"/>
</dbReference>
<evidence type="ECO:0000256" key="2">
    <source>
        <dbReference type="ARBA" id="ARBA00013090"/>
    </source>
</evidence>
<feature type="active site" description="Proton donor/acceptor" evidence="7">
    <location>
        <position position="185"/>
    </location>
</feature>
<dbReference type="HAMAP" id="MF_00258">
    <property type="entry name" value="Glu_racemase"/>
    <property type="match status" value="1"/>
</dbReference>
<evidence type="ECO:0000313" key="9">
    <source>
        <dbReference type="Proteomes" id="UP000184082"/>
    </source>
</evidence>
<dbReference type="EMBL" id="FRAJ01000017">
    <property type="protein sequence ID" value="SHK41347.1"/>
    <property type="molecule type" value="Genomic_DNA"/>
</dbReference>
<evidence type="ECO:0000256" key="7">
    <source>
        <dbReference type="HAMAP-Rule" id="MF_00258"/>
    </source>
</evidence>
<sequence>MDNKKLAIGVFDSGMGGISVLAELIKIMPNEKYIYYGDSKNAPYGVKTPSQVIELSKNICEFFIDKGVKAIVIACNTATSAAVKQLREIYDIPIIGMEPALKPAVEMNLDGKIVVMATEMTLKEKKFNELMKKYGQKSDIIKLPCPKLVELVESGIVDGVEVEKAVKECFTGIDINEISSIVLGCTHYIYLRESIRNVVGDRVYIIDGNEGTARHLKNILNSKDLLNDEEKREVYFDIYNSKNDRSIIELSKKLLKFSLEKLNCLNIQN</sequence>
<comment type="similarity">
    <text evidence="7">Belongs to the aspartate/glutamate racemases family.</text>
</comment>
<dbReference type="EC" id="5.1.1.3" evidence="2 7"/>
<keyword evidence="5 7" id="KW-0413">Isomerase</keyword>
<organism evidence="8 9">
    <name type="scientific">Caminicella sporogenes DSM 14501</name>
    <dbReference type="NCBI Taxonomy" id="1121266"/>
    <lineage>
        <taxon>Bacteria</taxon>
        <taxon>Bacillati</taxon>
        <taxon>Bacillota</taxon>
        <taxon>Clostridia</taxon>
        <taxon>Peptostreptococcales</taxon>
        <taxon>Caminicellaceae</taxon>
        <taxon>Caminicella</taxon>
    </lineage>
</organism>
<keyword evidence="4 7" id="KW-0573">Peptidoglycan synthesis</keyword>
<dbReference type="SUPFAM" id="SSF53681">
    <property type="entry name" value="Aspartate/glutamate racemase"/>
    <property type="match status" value="2"/>
</dbReference>
<dbReference type="FunFam" id="3.40.50.1860:FF:000001">
    <property type="entry name" value="Glutamate racemase"/>
    <property type="match status" value="1"/>
</dbReference>
<name>A0A1M6S9X3_9FIRM</name>
<dbReference type="PANTHER" id="PTHR21198">
    <property type="entry name" value="GLUTAMATE RACEMASE"/>
    <property type="match status" value="1"/>
</dbReference>
<gene>
    <name evidence="7" type="primary">murI</name>
    <name evidence="8" type="ORF">SAMN02745883_01989</name>
</gene>
<dbReference type="AlphaFoldDB" id="A0A1M6S9X3"/>
<feature type="binding site" evidence="7">
    <location>
        <begin position="186"/>
        <end position="187"/>
    </location>
    <ligand>
        <name>substrate</name>
    </ligand>
</feature>
<feature type="active site" description="Proton donor/acceptor" evidence="7">
    <location>
        <position position="75"/>
    </location>
</feature>
<dbReference type="PANTHER" id="PTHR21198:SF3">
    <property type="entry name" value="GLUTAMATE RACEMASE"/>
    <property type="match status" value="1"/>
</dbReference>
<proteinExistence type="inferred from homology"/>
<keyword evidence="3 7" id="KW-0133">Cell shape</keyword>
<dbReference type="PROSITE" id="PS00923">
    <property type="entry name" value="ASP_GLU_RACEMASE_1"/>
    <property type="match status" value="1"/>
</dbReference>
<keyword evidence="6 7" id="KW-0961">Cell wall biogenesis/degradation</keyword>
<comment type="catalytic activity">
    <reaction evidence="1 7">
        <text>L-glutamate = D-glutamate</text>
        <dbReference type="Rhea" id="RHEA:12813"/>
        <dbReference type="ChEBI" id="CHEBI:29985"/>
        <dbReference type="ChEBI" id="CHEBI:29986"/>
        <dbReference type="EC" id="5.1.1.3"/>
    </reaction>
</comment>
<dbReference type="Pfam" id="PF01177">
    <property type="entry name" value="Asp_Glu_race"/>
    <property type="match status" value="1"/>
</dbReference>
<dbReference type="Gene3D" id="3.40.50.1860">
    <property type="match status" value="2"/>
</dbReference>
<dbReference type="GO" id="GO:0009252">
    <property type="term" value="P:peptidoglycan biosynthetic process"/>
    <property type="evidence" value="ECO:0007669"/>
    <property type="project" value="UniProtKB-UniRule"/>
</dbReference>
<dbReference type="NCBIfam" id="TIGR00067">
    <property type="entry name" value="glut_race"/>
    <property type="match status" value="1"/>
</dbReference>
<comment type="function">
    <text evidence="7">Provides the (R)-glutamate required for cell wall biosynthesis.</text>
</comment>
<dbReference type="RefSeq" id="WP_072968095.1">
    <property type="nucleotide sequence ID" value="NZ_FRAJ01000017.1"/>
</dbReference>
<feature type="binding site" evidence="7">
    <location>
        <begin position="12"/>
        <end position="13"/>
    </location>
    <ligand>
        <name>substrate</name>
    </ligand>
</feature>